<dbReference type="EMBL" id="UHFR01000005">
    <property type="protein sequence ID" value="SUN76523.1"/>
    <property type="molecule type" value="Genomic_DNA"/>
</dbReference>
<reference evidence="1" key="1">
    <citation type="submission" date="2018-06" db="EMBL/GenBank/DDBJ databases">
        <authorList>
            <consortium name="Pathogen Informatics"/>
            <person name="Doyle S."/>
        </authorList>
    </citation>
    <scope>NUCLEOTIDE SEQUENCE [LARGE SCALE GENOMIC DNA]</scope>
    <source>
        <strain evidence="1">NCTC13765</strain>
    </source>
</reference>
<protein>
    <submittedName>
        <fullName evidence="1">Uncharacterized protein</fullName>
    </submittedName>
</protein>
<dbReference type="Proteomes" id="UP000254634">
    <property type="component" value="Unassembled WGS sequence"/>
</dbReference>
<dbReference type="RefSeq" id="WP_244912460.1">
    <property type="nucleotide sequence ID" value="NZ_UHFR01000005.1"/>
</dbReference>
<proteinExistence type="predicted"/>
<evidence type="ECO:0000313" key="1">
    <source>
        <dbReference type="EMBL" id="SUN76523.1"/>
    </source>
</evidence>
<organism evidence="1 2">
    <name type="scientific">Streptococcus massiliensis</name>
    <dbReference type="NCBI Taxonomy" id="313439"/>
    <lineage>
        <taxon>Bacteria</taxon>
        <taxon>Bacillati</taxon>
        <taxon>Bacillota</taxon>
        <taxon>Bacilli</taxon>
        <taxon>Lactobacillales</taxon>
        <taxon>Streptococcaceae</taxon>
        <taxon>Streptococcus</taxon>
    </lineage>
</organism>
<accession>A0A380KX60</accession>
<name>A0A380KX60_9STRE</name>
<dbReference type="STRING" id="1123307.GCA_000380065_01251"/>
<sequence>MTYLTHRLGFKNELELLWGDLKEDENFQEIFHRLLQDCILENNELKGLVNQFLIDYVPYAECSSLFDMILFPKKLGMKKIQGTDCYLPLYFYGVLEDEVIEKIASCRQEAVDFLYKKCHKDFKFIF</sequence>
<evidence type="ECO:0000313" key="2">
    <source>
        <dbReference type="Proteomes" id="UP000254634"/>
    </source>
</evidence>
<dbReference type="AlphaFoldDB" id="A0A380KX60"/>
<keyword evidence="2" id="KW-1185">Reference proteome</keyword>
<gene>
    <name evidence="1" type="ORF">NCTC13765_01016</name>
</gene>